<dbReference type="RefSeq" id="WP_046975476.1">
    <property type="nucleotide sequence ID" value="NZ_CP011104.1"/>
</dbReference>
<accession>A0A0F7LMA1</accession>
<keyword evidence="1" id="KW-1133">Transmembrane helix</keyword>
<gene>
    <name evidence="2" type="ORF">VY86_14560</name>
</gene>
<feature type="transmembrane region" description="Helical" evidence="1">
    <location>
        <begin position="7"/>
        <end position="26"/>
    </location>
</feature>
<dbReference type="KEGG" id="ptt:VY86_14560"/>
<evidence type="ECO:0000256" key="1">
    <source>
        <dbReference type="SAM" id="Phobius"/>
    </source>
</evidence>
<dbReference type="OrthoDB" id="6465520at2"/>
<keyword evidence="3" id="KW-1185">Reference proteome</keyword>
<protein>
    <submittedName>
        <fullName evidence="2">Uncharacterized protein</fullName>
    </submittedName>
</protein>
<proteinExistence type="predicted"/>
<organism evidence="2 3">
    <name type="scientific">Photorhabdus thracensis</name>
    <dbReference type="NCBI Taxonomy" id="230089"/>
    <lineage>
        <taxon>Bacteria</taxon>
        <taxon>Pseudomonadati</taxon>
        <taxon>Pseudomonadota</taxon>
        <taxon>Gammaproteobacteria</taxon>
        <taxon>Enterobacterales</taxon>
        <taxon>Morganellaceae</taxon>
        <taxon>Photorhabdus</taxon>
    </lineage>
</organism>
<reference evidence="3" key="2">
    <citation type="submission" date="2015-03" db="EMBL/GenBank/DDBJ databases">
        <title>Genome sequence of Azospirillum thiophilum strain DSM 21654T.</title>
        <authorList>
            <person name="Kwak Y."/>
            <person name="Shin J.-H."/>
        </authorList>
    </citation>
    <scope>NUCLEOTIDE SEQUENCE [LARGE SCALE GENOMIC DNA]</scope>
    <source>
        <strain evidence="3">DSM 15199</strain>
    </source>
</reference>
<keyword evidence="1" id="KW-0812">Transmembrane</keyword>
<dbReference type="PATRIC" id="fig|230089.6.peg.3270"/>
<dbReference type="Proteomes" id="UP000034866">
    <property type="component" value="Chromosome"/>
</dbReference>
<reference evidence="2 3" key="1">
    <citation type="journal article" date="2015" name="J. Biotechnol.">
        <title>Complete genome sequence of Photorhabdus temperata subsp. thracensis 39-8(T), an entomopathogenic bacterium for the improved commercial bioinsecticide.</title>
        <authorList>
            <person name="Kwak Y."/>
            <person name="Shin J.H."/>
        </authorList>
    </citation>
    <scope>NUCLEOTIDE SEQUENCE [LARGE SCALE GENOMIC DNA]</scope>
    <source>
        <strain evidence="2 3">DSM 15199</strain>
    </source>
</reference>
<dbReference type="EMBL" id="CP011104">
    <property type="protein sequence ID" value="AKH64359.1"/>
    <property type="molecule type" value="Genomic_DNA"/>
</dbReference>
<evidence type="ECO:0000313" key="3">
    <source>
        <dbReference type="Proteomes" id="UP000034866"/>
    </source>
</evidence>
<sequence length="134" mass="15237">MKKITGFMLLAVIIITALTIRSYYLIRNDVEEILNQSEIIEYYIGTANITDVELSNYQPFLCKKGCERFVLRVQGEKGYGSVAADINLHDSSVLAAVLCLPDNKKITLTEDINDDFVKNNFDTLYPLNLKMQYS</sequence>
<evidence type="ECO:0000313" key="2">
    <source>
        <dbReference type="EMBL" id="AKH64359.1"/>
    </source>
</evidence>
<keyword evidence="1" id="KW-0472">Membrane</keyword>
<name>A0A0F7LMA1_9GAMM</name>
<dbReference type="AlphaFoldDB" id="A0A0F7LMA1"/>